<keyword evidence="2" id="KW-1185">Reference proteome</keyword>
<dbReference type="Proteomes" id="UP001530293">
    <property type="component" value="Unassembled WGS sequence"/>
</dbReference>
<dbReference type="AlphaFoldDB" id="A0ABD3MFF6"/>
<organism evidence="1 2">
    <name type="scientific">Discostella pseudostelligera</name>
    <dbReference type="NCBI Taxonomy" id="259834"/>
    <lineage>
        <taxon>Eukaryota</taxon>
        <taxon>Sar</taxon>
        <taxon>Stramenopiles</taxon>
        <taxon>Ochrophyta</taxon>
        <taxon>Bacillariophyta</taxon>
        <taxon>Coscinodiscophyceae</taxon>
        <taxon>Thalassiosirophycidae</taxon>
        <taxon>Stephanodiscales</taxon>
        <taxon>Stephanodiscaceae</taxon>
        <taxon>Discostella</taxon>
    </lineage>
</organism>
<reference evidence="1 2" key="1">
    <citation type="submission" date="2024-10" db="EMBL/GenBank/DDBJ databases">
        <title>Updated reference genomes for cyclostephanoid diatoms.</title>
        <authorList>
            <person name="Roberts W.R."/>
            <person name="Alverson A.J."/>
        </authorList>
    </citation>
    <scope>NUCLEOTIDE SEQUENCE [LARGE SCALE GENOMIC DNA]</scope>
    <source>
        <strain evidence="1 2">AJA232-27</strain>
    </source>
</reference>
<accession>A0ABD3MFF6</accession>
<gene>
    <name evidence="1" type="ORF">ACHAWU_000503</name>
</gene>
<sequence length="169" mass="18740">MSSRSEIDDRCIVGRTKHERKRTIDIDSTSIASKTNSNHASGYDPKRSRVNDNTMMDFIRGVVSADLTTVPGIGPAAAKKLATGEGDEKVTNTYQLIGKFLMLKGPDTEDNKVESLEHCEKFWYWLQDKGISAHRSAIVKAIAMKVNGLLPGVYDPDVYGDDDESEEEE</sequence>
<protein>
    <submittedName>
        <fullName evidence="1">Uncharacterized protein</fullName>
    </submittedName>
</protein>
<comment type="caution">
    <text evidence="1">The sequence shown here is derived from an EMBL/GenBank/DDBJ whole genome shotgun (WGS) entry which is preliminary data.</text>
</comment>
<dbReference type="EMBL" id="JALLBG020000151">
    <property type="protein sequence ID" value="KAL3761369.1"/>
    <property type="molecule type" value="Genomic_DNA"/>
</dbReference>
<name>A0ABD3MFF6_9STRA</name>
<proteinExistence type="predicted"/>
<evidence type="ECO:0000313" key="1">
    <source>
        <dbReference type="EMBL" id="KAL3761369.1"/>
    </source>
</evidence>
<evidence type="ECO:0000313" key="2">
    <source>
        <dbReference type="Proteomes" id="UP001530293"/>
    </source>
</evidence>